<dbReference type="EMBL" id="CP046675">
    <property type="protein sequence ID" value="QUP61236.1"/>
    <property type="molecule type" value="Genomic_DNA"/>
</dbReference>
<dbReference type="Proteomes" id="UP000680989">
    <property type="component" value="Plasmid pRS"/>
</dbReference>
<gene>
    <name evidence="1" type="ORF">GO999_22345</name>
</gene>
<reference evidence="2" key="1">
    <citation type="submission" date="2019-12" db="EMBL/GenBank/DDBJ databases">
        <title>Whole-genome sequence of tobacco pathogen Ralstonia pseudosolanacearum strain RS, originating from Yunnan province of China.</title>
        <authorList>
            <person name="Lu C.-H."/>
        </authorList>
    </citation>
    <scope>NUCLEOTIDE SEQUENCE [LARGE SCALE GENOMIC DNA]</scope>
    <source>
        <strain evidence="2">RS</strain>
        <plasmid evidence="2">pRS</plasmid>
    </source>
</reference>
<dbReference type="RefSeq" id="WP_211906888.1">
    <property type="nucleotide sequence ID" value="NZ_CP046675.1"/>
</dbReference>
<name>A0ABX8A179_9RALS</name>
<keyword evidence="2" id="KW-1185">Reference proteome</keyword>
<organism evidence="1 2">
    <name type="scientific">Ralstonia nicotianae</name>
    <dbReference type="NCBI Taxonomy" id="3037696"/>
    <lineage>
        <taxon>Bacteria</taxon>
        <taxon>Pseudomonadati</taxon>
        <taxon>Pseudomonadota</taxon>
        <taxon>Betaproteobacteria</taxon>
        <taxon>Burkholderiales</taxon>
        <taxon>Burkholderiaceae</taxon>
        <taxon>Ralstonia</taxon>
        <taxon>Ralstonia solanacearum species complex</taxon>
    </lineage>
</organism>
<evidence type="ECO:0000313" key="2">
    <source>
        <dbReference type="Proteomes" id="UP000680989"/>
    </source>
</evidence>
<geneLocation type="plasmid" evidence="1 2">
    <name>pRS</name>
</geneLocation>
<accession>A0ABX8A179</accession>
<sequence length="213" mass="23909">MGKSLSFDGPVPIPRPRGAHRLEVFSLKLGRRASFYRRAALDQWLRLEADPEVKSFCERPGFILTDGQRHLADFWVRYESREELVVLSEADDEEGAAVGKGRQLDDSQIDIRIVPPAELASVRVWIDNWQRMLPTLVANRGLPAASLMTAIQRFATTQPRQLLTIEREYATGDPVLVRTAVYELLRMGRLCAPILHTEALSLLTLFSAPGGKS</sequence>
<keyword evidence="1" id="KW-0614">Plasmid</keyword>
<proteinExistence type="predicted"/>
<evidence type="ECO:0000313" key="1">
    <source>
        <dbReference type="EMBL" id="QUP61236.1"/>
    </source>
</evidence>
<protein>
    <submittedName>
        <fullName evidence="1">Uncharacterized protein</fullName>
    </submittedName>
</protein>